<feature type="compositionally biased region" description="Polar residues" evidence="9">
    <location>
        <begin position="314"/>
        <end position="333"/>
    </location>
</feature>
<dbReference type="PANTHER" id="PTHR22937:SF174">
    <property type="entry name" value="RING-TYPE E3 UBIQUITIN TRANSFERASE"/>
    <property type="match status" value="1"/>
</dbReference>
<evidence type="ECO:0000256" key="4">
    <source>
        <dbReference type="ARBA" id="ARBA00022723"/>
    </source>
</evidence>
<comment type="catalytic activity">
    <reaction evidence="1">
        <text>S-ubiquitinyl-[E2 ubiquitin-conjugating enzyme]-L-cysteine + [acceptor protein]-L-lysine = [E2 ubiquitin-conjugating enzyme]-L-cysteine + N(6)-ubiquitinyl-[acceptor protein]-L-lysine.</text>
        <dbReference type="EC" id="2.3.2.27"/>
    </reaction>
</comment>
<dbReference type="SMART" id="SM00184">
    <property type="entry name" value="RING"/>
    <property type="match status" value="1"/>
</dbReference>
<evidence type="ECO:0000256" key="8">
    <source>
        <dbReference type="PROSITE-ProRule" id="PRU00175"/>
    </source>
</evidence>
<feature type="region of interest" description="Disordered" evidence="9">
    <location>
        <begin position="314"/>
        <end position="335"/>
    </location>
</feature>
<dbReference type="GO" id="GO:0008270">
    <property type="term" value="F:zinc ion binding"/>
    <property type="evidence" value="ECO:0007669"/>
    <property type="project" value="UniProtKB-KW"/>
</dbReference>
<feature type="domain" description="RING-type" evidence="10">
    <location>
        <begin position="432"/>
        <end position="474"/>
    </location>
</feature>
<dbReference type="GO" id="GO:0061630">
    <property type="term" value="F:ubiquitin protein ligase activity"/>
    <property type="evidence" value="ECO:0007669"/>
    <property type="project" value="UniProtKB-EC"/>
</dbReference>
<dbReference type="PROSITE" id="PS50089">
    <property type="entry name" value="ZF_RING_2"/>
    <property type="match status" value="1"/>
</dbReference>
<dbReference type="EMBL" id="JAUHHV010000003">
    <property type="protein sequence ID" value="KAK1429381.1"/>
    <property type="molecule type" value="Genomic_DNA"/>
</dbReference>
<evidence type="ECO:0000256" key="9">
    <source>
        <dbReference type="SAM" id="MobiDB-lite"/>
    </source>
</evidence>
<dbReference type="AlphaFoldDB" id="A0AAD8KYG1"/>
<evidence type="ECO:0000256" key="3">
    <source>
        <dbReference type="ARBA" id="ARBA00022679"/>
    </source>
</evidence>
<dbReference type="EC" id="2.3.2.27" evidence="2"/>
<proteinExistence type="predicted"/>
<dbReference type="SUPFAM" id="SSF57850">
    <property type="entry name" value="RING/U-box"/>
    <property type="match status" value="1"/>
</dbReference>
<dbReference type="PANTHER" id="PTHR22937">
    <property type="entry name" value="E3 UBIQUITIN-PROTEIN LIGASE RNF165"/>
    <property type="match status" value="1"/>
</dbReference>
<sequence length="481" mass="53639">MGHQHHSRSSYMLETENDQSWNFADNTYGHTVRNEAGPSSSVIYPADNMSVDGVQYTQCSHTPASNGYHSLPHNLQIPNYQQDVAGPSDHSMLTLHTPSAYIAPEDYRFRASSSNYSGNPFNDEDLFDIRVGSQSTQYKRKSPGVPDGQSSSDVATVNEPWTSFIHAPWDCNTTNPNVLSIGGGSSFRNVRSRSTFDLETNSASNHLTNNLARDFYTTSRPMDTGQSSNGLNPTLVSSAVNENISHNYESNPFLEQSSNPSSSVLVGQQNNNHVLQNFPSSSVQSMRGVRSGYSQSQRPASTFRLSATNVTDEGLQLPTNNYSSRHPRPSSNIGWHASDRRYRSLSRANFHDRPRPEGLMIVDRSGFYGSRNHVDQHRDMRLDIDDMSYEELLALGERIGSVGTGLPDHLISKCIQESIYCSSDQIQDEGTCVICLEEYANMDDVGMLRVCRHDFHAGCIRKWLSMKNLCPICKAEPMKQK</sequence>
<comment type="caution">
    <text evidence="11">The sequence shown here is derived from an EMBL/GenBank/DDBJ whole genome shotgun (WGS) entry which is preliminary data.</text>
</comment>
<gene>
    <name evidence="11" type="ORF">QVD17_11589</name>
</gene>
<dbReference type="InterPro" id="IPR001841">
    <property type="entry name" value="Znf_RING"/>
</dbReference>
<dbReference type="InterPro" id="IPR013083">
    <property type="entry name" value="Znf_RING/FYVE/PHD"/>
</dbReference>
<keyword evidence="3" id="KW-0808">Transferase</keyword>
<organism evidence="11 12">
    <name type="scientific">Tagetes erecta</name>
    <name type="common">African marigold</name>
    <dbReference type="NCBI Taxonomy" id="13708"/>
    <lineage>
        <taxon>Eukaryota</taxon>
        <taxon>Viridiplantae</taxon>
        <taxon>Streptophyta</taxon>
        <taxon>Embryophyta</taxon>
        <taxon>Tracheophyta</taxon>
        <taxon>Spermatophyta</taxon>
        <taxon>Magnoliopsida</taxon>
        <taxon>eudicotyledons</taxon>
        <taxon>Gunneridae</taxon>
        <taxon>Pentapetalae</taxon>
        <taxon>asterids</taxon>
        <taxon>campanulids</taxon>
        <taxon>Asterales</taxon>
        <taxon>Asteraceae</taxon>
        <taxon>Asteroideae</taxon>
        <taxon>Heliantheae alliance</taxon>
        <taxon>Tageteae</taxon>
        <taxon>Tagetes</taxon>
    </lineage>
</organism>
<dbReference type="InterPro" id="IPR045191">
    <property type="entry name" value="MBR1/2-like"/>
</dbReference>
<dbReference type="Proteomes" id="UP001229421">
    <property type="component" value="Unassembled WGS sequence"/>
</dbReference>
<evidence type="ECO:0000313" key="12">
    <source>
        <dbReference type="Proteomes" id="UP001229421"/>
    </source>
</evidence>
<keyword evidence="5 8" id="KW-0863">Zinc-finger</keyword>
<dbReference type="Pfam" id="PF13639">
    <property type="entry name" value="zf-RING_2"/>
    <property type="match status" value="1"/>
</dbReference>
<keyword evidence="4" id="KW-0479">Metal-binding</keyword>
<evidence type="ECO:0000259" key="10">
    <source>
        <dbReference type="PROSITE" id="PS50089"/>
    </source>
</evidence>
<protein>
    <recommendedName>
        <fullName evidence="2">RING-type E3 ubiquitin transferase</fullName>
        <ecNumber evidence="2">2.3.2.27</ecNumber>
    </recommendedName>
</protein>
<evidence type="ECO:0000313" key="11">
    <source>
        <dbReference type="EMBL" id="KAK1429381.1"/>
    </source>
</evidence>
<keyword evidence="6" id="KW-0833">Ubl conjugation pathway</keyword>
<keyword evidence="7" id="KW-0862">Zinc</keyword>
<evidence type="ECO:0000256" key="1">
    <source>
        <dbReference type="ARBA" id="ARBA00000900"/>
    </source>
</evidence>
<evidence type="ECO:0000256" key="7">
    <source>
        <dbReference type="ARBA" id="ARBA00022833"/>
    </source>
</evidence>
<name>A0AAD8KYG1_TARER</name>
<accession>A0AAD8KYG1</accession>
<evidence type="ECO:0000256" key="2">
    <source>
        <dbReference type="ARBA" id="ARBA00012483"/>
    </source>
</evidence>
<dbReference type="Gene3D" id="3.30.40.10">
    <property type="entry name" value="Zinc/RING finger domain, C3HC4 (zinc finger)"/>
    <property type="match status" value="1"/>
</dbReference>
<reference evidence="11" key="1">
    <citation type="journal article" date="2023" name="bioRxiv">
        <title>Improved chromosome-level genome assembly for marigold (Tagetes erecta).</title>
        <authorList>
            <person name="Jiang F."/>
            <person name="Yuan L."/>
            <person name="Wang S."/>
            <person name="Wang H."/>
            <person name="Xu D."/>
            <person name="Wang A."/>
            <person name="Fan W."/>
        </authorList>
    </citation>
    <scope>NUCLEOTIDE SEQUENCE</scope>
    <source>
        <strain evidence="11">WSJ</strain>
        <tissue evidence="11">Leaf</tissue>
    </source>
</reference>
<evidence type="ECO:0000256" key="5">
    <source>
        <dbReference type="ARBA" id="ARBA00022771"/>
    </source>
</evidence>
<dbReference type="CDD" id="cd16469">
    <property type="entry name" value="RING-H2_RNF24-like"/>
    <property type="match status" value="1"/>
</dbReference>
<evidence type="ECO:0000256" key="6">
    <source>
        <dbReference type="ARBA" id="ARBA00022786"/>
    </source>
</evidence>
<keyword evidence="12" id="KW-1185">Reference proteome</keyword>